<evidence type="ECO:0000313" key="1">
    <source>
        <dbReference type="EMBL" id="CAA0113513.1"/>
    </source>
</evidence>
<gene>
    <name evidence="1" type="ORF">OPDIPICF_04737</name>
</gene>
<dbReference type="OrthoDB" id="289488at2"/>
<keyword evidence="2" id="KW-1185">Reference proteome</keyword>
<dbReference type="AlphaFoldDB" id="A0A5S9Q884"/>
<organism evidence="1 2">
    <name type="scientific">BD1-7 clade bacterium</name>
    <dbReference type="NCBI Taxonomy" id="2029982"/>
    <lineage>
        <taxon>Bacteria</taxon>
        <taxon>Pseudomonadati</taxon>
        <taxon>Pseudomonadota</taxon>
        <taxon>Gammaproteobacteria</taxon>
        <taxon>Cellvibrionales</taxon>
        <taxon>Spongiibacteraceae</taxon>
        <taxon>BD1-7 clade</taxon>
    </lineage>
</organism>
<dbReference type="Proteomes" id="UP000441399">
    <property type="component" value="Unassembled WGS sequence"/>
</dbReference>
<sequence length="86" mass="9684">MEITLTLTPGKLSNPDADLRYTIPEMVEKLSNNKMKDNGFDYDDEDNMVIFLSSESLDQEQAIDSVKVVCKNLQLETEAIKIEASV</sequence>
<reference evidence="1 2" key="1">
    <citation type="submission" date="2019-11" db="EMBL/GenBank/DDBJ databases">
        <authorList>
            <person name="Holert J."/>
        </authorList>
    </citation>
    <scope>NUCLEOTIDE SEQUENCE [LARGE SCALE GENOMIC DNA]</scope>
    <source>
        <strain evidence="1">SB11_3</strain>
    </source>
</reference>
<protein>
    <submittedName>
        <fullName evidence="1">Uncharacterized protein</fullName>
    </submittedName>
</protein>
<dbReference type="EMBL" id="CACSIO010000017">
    <property type="protein sequence ID" value="CAA0113513.1"/>
    <property type="molecule type" value="Genomic_DNA"/>
</dbReference>
<accession>A0A5S9Q884</accession>
<proteinExistence type="predicted"/>
<name>A0A5S9Q884_9GAMM</name>
<evidence type="ECO:0000313" key="2">
    <source>
        <dbReference type="Proteomes" id="UP000441399"/>
    </source>
</evidence>